<reference evidence="4" key="1">
    <citation type="submission" date="2023-02" db="EMBL/GenBank/DDBJ databases">
        <title>Isolation, identification, and genome analysis of Vibrio campbellii in the Penaeus vannamei larvae stage.</title>
        <authorList>
            <person name="Huang T."/>
            <person name="Zhang B."/>
        </authorList>
    </citation>
    <scope>NUCLEOTIDE SEQUENCE</scope>
    <source>
        <strain evidence="4">20220413_1</strain>
    </source>
</reference>
<keyword evidence="2" id="KW-0012">Acyltransferase</keyword>
<dbReference type="Pfam" id="PF00583">
    <property type="entry name" value="Acetyltransf_1"/>
    <property type="match status" value="1"/>
</dbReference>
<dbReference type="InterPro" id="IPR016181">
    <property type="entry name" value="Acyl_CoA_acyltransferase"/>
</dbReference>
<accession>A0AAQ2Y0N5</accession>
<evidence type="ECO:0000313" key="5">
    <source>
        <dbReference type="Proteomes" id="UP001219537"/>
    </source>
</evidence>
<evidence type="ECO:0000256" key="2">
    <source>
        <dbReference type="ARBA" id="ARBA00023315"/>
    </source>
</evidence>
<dbReference type="PANTHER" id="PTHR43877">
    <property type="entry name" value="AMINOALKYLPHOSPHONATE N-ACETYLTRANSFERASE-RELATED-RELATED"/>
    <property type="match status" value="1"/>
</dbReference>
<dbReference type="RefSeq" id="WP_274291119.1">
    <property type="nucleotide sequence ID" value="NZ_CP117988.1"/>
</dbReference>
<dbReference type="CDD" id="cd04301">
    <property type="entry name" value="NAT_SF"/>
    <property type="match status" value="1"/>
</dbReference>
<gene>
    <name evidence="4" type="ORF">PUN50_07345</name>
</gene>
<feature type="domain" description="N-acetyltransferase" evidence="3">
    <location>
        <begin position="3"/>
        <end position="151"/>
    </location>
</feature>
<dbReference type="AlphaFoldDB" id="A0AAQ2Y0N5"/>
<evidence type="ECO:0000313" key="4">
    <source>
        <dbReference type="EMBL" id="WDG09668.1"/>
    </source>
</evidence>
<keyword evidence="1" id="KW-0808">Transferase</keyword>
<dbReference type="InterPro" id="IPR050832">
    <property type="entry name" value="Bact_Acetyltransf"/>
</dbReference>
<proteinExistence type="predicted"/>
<evidence type="ECO:0000256" key="1">
    <source>
        <dbReference type="ARBA" id="ARBA00022679"/>
    </source>
</evidence>
<dbReference type="GO" id="GO:0016747">
    <property type="term" value="F:acyltransferase activity, transferring groups other than amino-acyl groups"/>
    <property type="evidence" value="ECO:0007669"/>
    <property type="project" value="InterPro"/>
</dbReference>
<dbReference type="InterPro" id="IPR000182">
    <property type="entry name" value="GNAT_dom"/>
</dbReference>
<name>A0AAQ2Y0N5_9VIBR</name>
<dbReference type="SUPFAM" id="SSF55729">
    <property type="entry name" value="Acyl-CoA N-acyltransferases (Nat)"/>
    <property type="match status" value="1"/>
</dbReference>
<protein>
    <submittedName>
        <fullName evidence="4">GNAT family N-acetyltransferase</fullName>
    </submittedName>
</protein>
<sequence length="151" mass="16997">MELKYRSADFEDLESLVTLLSNDPLGSKREDASVPLNSAYIEAFDAIARDPNNELLVVELENSLVGMLQITFIPYLTHIDSWRCLIEGVRIHSDYRGQGFGGQMFSHAIELAKSKGCTIVQLTSDKQRPDAIRFYEKLGFKATHEGFKLAL</sequence>
<dbReference type="Proteomes" id="UP001219537">
    <property type="component" value="Chromosome 1"/>
</dbReference>
<organism evidence="4 5">
    <name type="scientific">Vibrio campbellii</name>
    <dbReference type="NCBI Taxonomy" id="680"/>
    <lineage>
        <taxon>Bacteria</taxon>
        <taxon>Pseudomonadati</taxon>
        <taxon>Pseudomonadota</taxon>
        <taxon>Gammaproteobacteria</taxon>
        <taxon>Vibrionales</taxon>
        <taxon>Vibrionaceae</taxon>
        <taxon>Vibrio</taxon>
    </lineage>
</organism>
<evidence type="ECO:0000259" key="3">
    <source>
        <dbReference type="PROSITE" id="PS51186"/>
    </source>
</evidence>
<dbReference type="EMBL" id="CP117988">
    <property type="protein sequence ID" value="WDG09668.1"/>
    <property type="molecule type" value="Genomic_DNA"/>
</dbReference>
<dbReference type="PROSITE" id="PS51186">
    <property type="entry name" value="GNAT"/>
    <property type="match status" value="1"/>
</dbReference>
<dbReference type="Gene3D" id="3.40.630.30">
    <property type="match status" value="1"/>
</dbReference>